<evidence type="ECO:0000313" key="6">
    <source>
        <dbReference type="Proteomes" id="UP001651690"/>
    </source>
</evidence>
<reference evidence="5 6" key="1">
    <citation type="submission" date="2022-06" db="EMBL/GenBank/DDBJ databases">
        <title>Mycolicibacterium sp. CAU 1645 isolated from seawater.</title>
        <authorList>
            <person name="Kim W."/>
        </authorList>
    </citation>
    <scope>NUCLEOTIDE SEQUENCE [LARGE SCALE GENOMIC DNA]</scope>
    <source>
        <strain evidence="5 6">CAU 1645</strain>
    </source>
</reference>
<keyword evidence="2" id="KW-0560">Oxidoreductase</keyword>
<name>A0ABT1M1W1_9MYCO</name>
<dbReference type="Gene3D" id="3.40.50.720">
    <property type="entry name" value="NAD(P)-binding Rossmann-like Domain"/>
    <property type="match status" value="2"/>
</dbReference>
<dbReference type="Proteomes" id="UP001651690">
    <property type="component" value="Unassembled WGS sequence"/>
</dbReference>
<feature type="domain" description="D-isomer specific 2-hydroxyacid dehydrogenase NAD-binding" evidence="4">
    <location>
        <begin position="114"/>
        <end position="286"/>
    </location>
</feature>
<dbReference type="PROSITE" id="PS00065">
    <property type="entry name" value="D_2_HYDROXYACID_DH_1"/>
    <property type="match status" value="1"/>
</dbReference>
<dbReference type="EMBL" id="JANDBD010000003">
    <property type="protein sequence ID" value="MCP9272447.1"/>
    <property type="molecule type" value="Genomic_DNA"/>
</dbReference>
<dbReference type="InterPro" id="IPR029752">
    <property type="entry name" value="D-isomer_DH_CS1"/>
</dbReference>
<evidence type="ECO:0000259" key="4">
    <source>
        <dbReference type="Pfam" id="PF02826"/>
    </source>
</evidence>
<gene>
    <name evidence="5" type="ORF">NM203_09640</name>
</gene>
<keyword evidence="3" id="KW-0520">NAD</keyword>
<accession>A0ABT1M1W1</accession>
<comment type="caution">
    <text evidence="5">The sequence shown here is derived from an EMBL/GenBank/DDBJ whole genome shotgun (WGS) entry which is preliminary data.</text>
</comment>
<dbReference type="PROSITE" id="PS00671">
    <property type="entry name" value="D_2_HYDROXYACID_DH_3"/>
    <property type="match status" value="1"/>
</dbReference>
<keyword evidence="6" id="KW-1185">Reference proteome</keyword>
<evidence type="ECO:0000256" key="1">
    <source>
        <dbReference type="ARBA" id="ARBA00005854"/>
    </source>
</evidence>
<dbReference type="Pfam" id="PF02826">
    <property type="entry name" value="2-Hacid_dh_C"/>
    <property type="match status" value="1"/>
</dbReference>
<proteinExistence type="inferred from homology"/>
<dbReference type="SUPFAM" id="SSF52283">
    <property type="entry name" value="Formate/glycerate dehydrogenase catalytic domain-like"/>
    <property type="match status" value="1"/>
</dbReference>
<evidence type="ECO:0000256" key="3">
    <source>
        <dbReference type="ARBA" id="ARBA00023027"/>
    </source>
</evidence>
<comment type="similarity">
    <text evidence="1">Belongs to the D-isomer specific 2-hydroxyacid dehydrogenase family.</text>
</comment>
<dbReference type="SUPFAM" id="SSF51735">
    <property type="entry name" value="NAD(P)-binding Rossmann-fold domains"/>
    <property type="match status" value="1"/>
</dbReference>
<protein>
    <submittedName>
        <fullName evidence="5">D-2-hydroxyacid dehydrogenase family protein</fullName>
    </submittedName>
</protein>
<dbReference type="InterPro" id="IPR050857">
    <property type="entry name" value="D-2-hydroxyacid_DH"/>
</dbReference>
<dbReference type="PANTHER" id="PTHR42789">
    <property type="entry name" value="D-ISOMER SPECIFIC 2-HYDROXYACID DEHYDROGENASE FAMILY PROTEIN (AFU_ORTHOLOGUE AFUA_6G10090)"/>
    <property type="match status" value="1"/>
</dbReference>
<dbReference type="InterPro" id="IPR036291">
    <property type="entry name" value="NAD(P)-bd_dom_sf"/>
</dbReference>
<dbReference type="InterPro" id="IPR029753">
    <property type="entry name" value="D-isomer_DH_CS"/>
</dbReference>
<dbReference type="RefSeq" id="WP_255059627.1">
    <property type="nucleotide sequence ID" value="NZ_JANDBD010000003.1"/>
</dbReference>
<dbReference type="CDD" id="cd12169">
    <property type="entry name" value="PGDH_like_1"/>
    <property type="match status" value="1"/>
</dbReference>
<evidence type="ECO:0000256" key="2">
    <source>
        <dbReference type="ARBA" id="ARBA00023002"/>
    </source>
</evidence>
<dbReference type="PANTHER" id="PTHR42789:SF1">
    <property type="entry name" value="D-ISOMER SPECIFIC 2-HYDROXYACID DEHYDROGENASE FAMILY PROTEIN (AFU_ORTHOLOGUE AFUA_6G10090)"/>
    <property type="match status" value="1"/>
</dbReference>
<sequence length="317" mass="33793">MRARVAVLDDYQNVALTSADWSPVTALADVTVFNDHVADADALVTRLGPFDVVFVMRERTPLPRNIIERLPRLRMIASTGPFNASIDMTAAADAGIHVGTTGGSVASTIELTWALILGASRHLVAERNAIAEGRWQTTVGRELDRRVLGVLGLGRIGARVARIGAAFGMDVVAWSTNMTPDAAAEAGARYLPRDEFFAAADVLTVHLKLGDRSRGLIGATELNAMKPTALLVNTSRGPIVDEAALIAALRAGTIAGAALDVFDTEPLPADHPLRTLDNVLATPHLGYVADRPYRIFFGDAVAAIAEWLEQNPTTEAD</sequence>
<dbReference type="InterPro" id="IPR006140">
    <property type="entry name" value="D-isomer_DH_NAD-bd"/>
</dbReference>
<evidence type="ECO:0000313" key="5">
    <source>
        <dbReference type="EMBL" id="MCP9272447.1"/>
    </source>
</evidence>
<organism evidence="5 6">
    <name type="scientific">Mycolicibacterium arenosum</name>
    <dbReference type="NCBI Taxonomy" id="2952157"/>
    <lineage>
        <taxon>Bacteria</taxon>
        <taxon>Bacillati</taxon>
        <taxon>Actinomycetota</taxon>
        <taxon>Actinomycetes</taxon>
        <taxon>Mycobacteriales</taxon>
        <taxon>Mycobacteriaceae</taxon>
        <taxon>Mycolicibacterium</taxon>
    </lineage>
</organism>